<reference evidence="1" key="1">
    <citation type="submission" date="2022-01" db="EMBL/GenBank/DDBJ databases">
        <authorList>
            <person name="King R."/>
        </authorList>
    </citation>
    <scope>NUCLEOTIDE SEQUENCE</scope>
</reference>
<dbReference type="Proteomes" id="UP001153709">
    <property type="component" value="Chromosome 9"/>
</dbReference>
<dbReference type="EMBL" id="OU898284">
    <property type="protein sequence ID" value="CAG9840323.1"/>
    <property type="molecule type" value="Genomic_DNA"/>
</dbReference>
<dbReference type="OrthoDB" id="5978643at2759"/>
<organism evidence="1 2">
    <name type="scientific">Diabrotica balteata</name>
    <name type="common">Banded cucumber beetle</name>
    <dbReference type="NCBI Taxonomy" id="107213"/>
    <lineage>
        <taxon>Eukaryota</taxon>
        <taxon>Metazoa</taxon>
        <taxon>Ecdysozoa</taxon>
        <taxon>Arthropoda</taxon>
        <taxon>Hexapoda</taxon>
        <taxon>Insecta</taxon>
        <taxon>Pterygota</taxon>
        <taxon>Neoptera</taxon>
        <taxon>Endopterygota</taxon>
        <taxon>Coleoptera</taxon>
        <taxon>Polyphaga</taxon>
        <taxon>Cucujiformia</taxon>
        <taxon>Chrysomeloidea</taxon>
        <taxon>Chrysomelidae</taxon>
        <taxon>Galerucinae</taxon>
        <taxon>Diabroticina</taxon>
        <taxon>Diabroticites</taxon>
        <taxon>Diabrotica</taxon>
    </lineage>
</organism>
<sequence>MNNNKVELAEKLSIQQSASKDLLEKLQKTEWHLQMLTDAIEIKDRELSYFRESSMELNEMLDHEEQHTSE</sequence>
<keyword evidence="2" id="KW-1185">Reference proteome</keyword>
<gene>
    <name evidence="1" type="ORF">DIABBA_LOCUS12972</name>
</gene>
<evidence type="ECO:0000313" key="2">
    <source>
        <dbReference type="Proteomes" id="UP001153709"/>
    </source>
</evidence>
<evidence type="ECO:0000313" key="1">
    <source>
        <dbReference type="EMBL" id="CAG9840323.1"/>
    </source>
</evidence>
<name>A0A9N9TAQ2_DIABA</name>
<dbReference type="AlphaFoldDB" id="A0A9N9TAQ2"/>
<proteinExistence type="predicted"/>
<accession>A0A9N9TAQ2</accession>
<protein>
    <submittedName>
        <fullName evidence="1">Uncharacterized protein</fullName>
    </submittedName>
</protein>